<feature type="domain" description="RNA polymerase sigma factor 70 region 4 type 2" evidence="7">
    <location>
        <begin position="113"/>
        <end position="164"/>
    </location>
</feature>
<keyword evidence="3" id="KW-0805">Transcription regulation</keyword>
<dbReference type="GO" id="GO:0006352">
    <property type="term" value="P:DNA-templated transcription initiation"/>
    <property type="evidence" value="ECO:0007669"/>
    <property type="project" value="InterPro"/>
</dbReference>
<keyword evidence="9" id="KW-1185">Reference proteome</keyword>
<dbReference type="InterPro" id="IPR014284">
    <property type="entry name" value="RNA_pol_sigma-70_dom"/>
</dbReference>
<dbReference type="AlphaFoldDB" id="A0A4R4RNQ5"/>
<dbReference type="SUPFAM" id="SSF88946">
    <property type="entry name" value="Sigma2 domain of RNA polymerase sigma factors"/>
    <property type="match status" value="1"/>
</dbReference>
<comment type="subunit">
    <text evidence="2">Interacts transiently with the RNA polymerase catalytic core formed by RpoA, RpoB, RpoC and RpoZ (2 alpha, 1 beta, 1 beta' and 1 omega subunit) to form the RNA polymerase holoenzyme that can initiate transcription.</text>
</comment>
<evidence type="ECO:0000256" key="3">
    <source>
        <dbReference type="ARBA" id="ARBA00023015"/>
    </source>
</evidence>
<comment type="similarity">
    <text evidence="1">Belongs to the sigma-70 factor family. ECF subfamily.</text>
</comment>
<keyword evidence="4" id="KW-0731">Sigma factor</keyword>
<dbReference type="InterPro" id="IPR036388">
    <property type="entry name" value="WH-like_DNA-bd_sf"/>
</dbReference>
<gene>
    <name evidence="8" type="ORF">E1212_14245</name>
</gene>
<evidence type="ECO:0000313" key="9">
    <source>
        <dbReference type="Proteomes" id="UP000295621"/>
    </source>
</evidence>
<organism evidence="8 9">
    <name type="scientific">Jiangella ureilytica</name>
    <dbReference type="NCBI Taxonomy" id="2530374"/>
    <lineage>
        <taxon>Bacteria</taxon>
        <taxon>Bacillati</taxon>
        <taxon>Actinomycetota</taxon>
        <taxon>Actinomycetes</taxon>
        <taxon>Jiangellales</taxon>
        <taxon>Jiangellaceae</taxon>
        <taxon>Jiangella</taxon>
    </lineage>
</organism>
<evidence type="ECO:0000313" key="8">
    <source>
        <dbReference type="EMBL" id="TDC50719.1"/>
    </source>
</evidence>
<dbReference type="InterPro" id="IPR013324">
    <property type="entry name" value="RNA_pol_sigma_r3/r4-like"/>
</dbReference>
<dbReference type="Pfam" id="PF04542">
    <property type="entry name" value="Sigma70_r2"/>
    <property type="match status" value="1"/>
</dbReference>
<feature type="domain" description="RNA polymerase sigma-70 region 2" evidence="6">
    <location>
        <begin position="18"/>
        <end position="79"/>
    </location>
</feature>
<dbReference type="OrthoDB" id="3211555at2"/>
<dbReference type="NCBIfam" id="TIGR02937">
    <property type="entry name" value="sigma70-ECF"/>
    <property type="match status" value="1"/>
</dbReference>
<dbReference type="InterPro" id="IPR013325">
    <property type="entry name" value="RNA_pol_sigma_r2"/>
</dbReference>
<evidence type="ECO:0000256" key="2">
    <source>
        <dbReference type="ARBA" id="ARBA00011344"/>
    </source>
</evidence>
<evidence type="ECO:0000256" key="5">
    <source>
        <dbReference type="ARBA" id="ARBA00023163"/>
    </source>
</evidence>
<dbReference type="Proteomes" id="UP000295621">
    <property type="component" value="Unassembled WGS sequence"/>
</dbReference>
<dbReference type="InterPro" id="IPR052704">
    <property type="entry name" value="ECF_Sigma-70_Domain"/>
</dbReference>
<dbReference type="InterPro" id="IPR013249">
    <property type="entry name" value="RNA_pol_sigma70_r4_t2"/>
</dbReference>
<dbReference type="SUPFAM" id="SSF88659">
    <property type="entry name" value="Sigma3 and sigma4 domains of RNA polymerase sigma factors"/>
    <property type="match status" value="1"/>
</dbReference>
<dbReference type="Gene3D" id="1.10.10.10">
    <property type="entry name" value="Winged helix-like DNA-binding domain superfamily/Winged helix DNA-binding domain"/>
    <property type="match status" value="1"/>
</dbReference>
<dbReference type="GO" id="GO:0003677">
    <property type="term" value="F:DNA binding"/>
    <property type="evidence" value="ECO:0007669"/>
    <property type="project" value="InterPro"/>
</dbReference>
<dbReference type="Gene3D" id="1.10.1740.10">
    <property type="match status" value="1"/>
</dbReference>
<evidence type="ECO:0000256" key="4">
    <source>
        <dbReference type="ARBA" id="ARBA00023082"/>
    </source>
</evidence>
<reference evidence="8 9" key="1">
    <citation type="submission" date="2019-02" db="EMBL/GenBank/DDBJ databases">
        <title>Draft genome sequences of novel Actinobacteria.</title>
        <authorList>
            <person name="Sahin N."/>
            <person name="Ay H."/>
            <person name="Saygin H."/>
        </authorList>
    </citation>
    <scope>NUCLEOTIDE SEQUENCE [LARGE SCALE GENOMIC DNA]</scope>
    <source>
        <strain evidence="8 9">KC603</strain>
    </source>
</reference>
<dbReference type="PANTHER" id="PTHR30173">
    <property type="entry name" value="SIGMA 19 FACTOR"/>
    <property type="match status" value="1"/>
</dbReference>
<dbReference type="SUPFAM" id="SSF54427">
    <property type="entry name" value="NTF2-like"/>
    <property type="match status" value="1"/>
</dbReference>
<evidence type="ECO:0000259" key="6">
    <source>
        <dbReference type="Pfam" id="PF04542"/>
    </source>
</evidence>
<comment type="caution">
    <text evidence="8">The sequence shown here is derived from an EMBL/GenBank/DDBJ whole genome shotgun (WGS) entry which is preliminary data.</text>
</comment>
<protein>
    <submittedName>
        <fullName evidence="8">Sigma-70 family RNA polymerase sigma factor</fullName>
    </submittedName>
</protein>
<evidence type="ECO:0000256" key="1">
    <source>
        <dbReference type="ARBA" id="ARBA00010641"/>
    </source>
</evidence>
<proteinExistence type="inferred from homology"/>
<dbReference type="Pfam" id="PF08281">
    <property type="entry name" value="Sigma70_r4_2"/>
    <property type="match status" value="1"/>
</dbReference>
<keyword evidence="5" id="KW-0804">Transcription</keyword>
<dbReference type="InterPro" id="IPR032710">
    <property type="entry name" value="NTF2-like_dom_sf"/>
</dbReference>
<evidence type="ECO:0000259" key="7">
    <source>
        <dbReference type="Pfam" id="PF08281"/>
    </source>
</evidence>
<dbReference type="PANTHER" id="PTHR30173:SF36">
    <property type="entry name" value="ECF RNA POLYMERASE SIGMA FACTOR SIGJ"/>
    <property type="match status" value="1"/>
</dbReference>
<dbReference type="NCBIfam" id="NF007214">
    <property type="entry name" value="PRK09636.1"/>
    <property type="match status" value="1"/>
</dbReference>
<dbReference type="Gene3D" id="3.10.450.50">
    <property type="match status" value="1"/>
</dbReference>
<name>A0A4R4RNQ5_9ACTN</name>
<dbReference type="EMBL" id="SMKL01000028">
    <property type="protein sequence ID" value="TDC50719.1"/>
    <property type="molecule type" value="Genomic_DNA"/>
</dbReference>
<sequence length="297" mass="32544">MAGDEDEVRDSDVADFLQVRPQLFGIAYRMLGSVAAAEDIVQDAWIRWQGANRREVQNPAAFLTTTTTRLALTAATSARARRETYVGPWLPEPVDTSDDPALGAERAEALDLAVLLLLEKLSPAERAVYVLHEAFDYSYRHIGEILEITEVNARQLARRARQALESGRSAPAPPAVRRQLVETFVAAARNGDLEELERLFTHDAVARADGGGKVHASKVELHGSERVVLFLDNILRKYWHAATFTVVDINGGAGVLVADGAGAPLAILALDATERGVERVFFVVNPDKMRRFAPPAR</sequence>
<accession>A0A4R4RNQ5</accession>
<dbReference type="GO" id="GO:0016987">
    <property type="term" value="F:sigma factor activity"/>
    <property type="evidence" value="ECO:0007669"/>
    <property type="project" value="UniProtKB-KW"/>
</dbReference>
<dbReference type="InterPro" id="IPR007627">
    <property type="entry name" value="RNA_pol_sigma70_r2"/>
</dbReference>
<dbReference type="RefSeq" id="WP_131983534.1">
    <property type="nucleotide sequence ID" value="NZ_SMKL01000028.1"/>
</dbReference>